<dbReference type="PANTHER" id="PTHR37464:SF1">
    <property type="entry name" value="BLL2463 PROTEIN"/>
    <property type="match status" value="1"/>
</dbReference>
<dbReference type="SUPFAM" id="SSF53300">
    <property type="entry name" value="vWA-like"/>
    <property type="match status" value="1"/>
</dbReference>
<dbReference type="InterPro" id="IPR036465">
    <property type="entry name" value="vWFA_dom_sf"/>
</dbReference>
<feature type="region of interest" description="Disordered" evidence="1">
    <location>
        <begin position="569"/>
        <end position="591"/>
    </location>
</feature>
<evidence type="ECO:0000259" key="4">
    <source>
        <dbReference type="Pfam" id="PF13519"/>
    </source>
</evidence>
<dbReference type="EMBL" id="JAPYYP010000003">
    <property type="protein sequence ID" value="MDA5107575.1"/>
    <property type="molecule type" value="Genomic_DNA"/>
</dbReference>
<dbReference type="Proteomes" id="UP001151071">
    <property type="component" value="Unassembled WGS sequence"/>
</dbReference>
<feature type="domain" description="Aerotolerance regulator N-terminal" evidence="3">
    <location>
        <begin position="1"/>
        <end position="78"/>
    </location>
</feature>
<comment type="caution">
    <text evidence="5">The sequence shown here is derived from an EMBL/GenBank/DDBJ whole genome shotgun (WGS) entry which is preliminary data.</text>
</comment>
<name>A0A9X3TNG6_9BACL</name>
<dbReference type="PANTHER" id="PTHR37464">
    <property type="entry name" value="BLL2463 PROTEIN"/>
    <property type="match status" value="1"/>
</dbReference>
<feature type="transmembrane region" description="Helical" evidence="2">
    <location>
        <begin position="6"/>
        <end position="24"/>
    </location>
</feature>
<organism evidence="5 6">
    <name type="scientific">Brevibacillus thermoruber</name>
    <dbReference type="NCBI Taxonomy" id="33942"/>
    <lineage>
        <taxon>Bacteria</taxon>
        <taxon>Bacillati</taxon>
        <taxon>Bacillota</taxon>
        <taxon>Bacilli</taxon>
        <taxon>Bacillales</taxon>
        <taxon>Paenibacillaceae</taxon>
        <taxon>Brevibacillus</taxon>
    </lineage>
</organism>
<keyword evidence="2" id="KW-0472">Membrane</keyword>
<keyword evidence="6" id="KW-1185">Reference proteome</keyword>
<reference evidence="5" key="1">
    <citation type="submission" date="2022-12" db="EMBL/GenBank/DDBJ databases">
        <title>Draft genome sequence of the thermophilic strain Brevibacillus thermoruber HT42, isolated from Los Humeros, Puebla, Mexico, with biotechnological potential.</title>
        <authorList>
            <person name="Lara Sanchez J."/>
            <person name="Solis Palacios R."/>
            <person name="Bustos Baena A.S."/>
            <person name="Ruz Baez A.E."/>
            <person name="Espinosa Luna G."/>
            <person name="Oliart Ros R.M."/>
        </authorList>
    </citation>
    <scope>NUCLEOTIDE SEQUENCE</scope>
    <source>
        <strain evidence="5">HT42</strain>
    </source>
</reference>
<evidence type="ECO:0000259" key="3">
    <source>
        <dbReference type="Pfam" id="PF07584"/>
    </source>
</evidence>
<gene>
    <name evidence="5" type="ORF">O3V59_04315</name>
</gene>
<dbReference type="CDD" id="cd00198">
    <property type="entry name" value="vWFA"/>
    <property type="match status" value="1"/>
</dbReference>
<dbReference type="Pfam" id="PF13519">
    <property type="entry name" value="VWA_2"/>
    <property type="match status" value="1"/>
</dbReference>
<keyword evidence="2" id="KW-1133">Transmembrane helix</keyword>
<accession>A0A9X3TNG6</accession>
<dbReference type="InterPro" id="IPR024163">
    <property type="entry name" value="Aerotolerance_reg_N"/>
</dbReference>
<evidence type="ECO:0000313" key="5">
    <source>
        <dbReference type="EMBL" id="MDA5107575.1"/>
    </source>
</evidence>
<evidence type="ECO:0000256" key="2">
    <source>
        <dbReference type="SAM" id="Phobius"/>
    </source>
</evidence>
<dbReference type="RefSeq" id="WP_271139559.1">
    <property type="nucleotide sequence ID" value="NZ_JAPYYP010000003.1"/>
</dbReference>
<evidence type="ECO:0000313" key="6">
    <source>
        <dbReference type="Proteomes" id="UP001151071"/>
    </source>
</evidence>
<dbReference type="Pfam" id="PF07584">
    <property type="entry name" value="BatA"/>
    <property type="match status" value="1"/>
</dbReference>
<sequence>MQWMALGNLGFLLIVPAIVALYLLKRNVEDLEVPSTLLWQRTLQSWEAVRPWEKLQRNLLLLLQLLAAVLLVLALVRPAVPAAGAIADHTVLVVDTSGSMLAREGEHTRFQQAVDAARGVVERLSGGQAITLIEAGREPRVLVSKGTDRQVLLQALQSLAPRPGTSDQRAALSLAAAITATEPGSEVMWFGDGGSARTAEQESGLAVSGPFRFVQAGRAKENAAIGAFVTQPGQAGTEGLLRIDNYGSQPVRGRATIYGPDQQVLDVSEFAVEAGSSRTVTFERLPVAPVYRAVIEPEKDGLAEDNERWSVPFAAGKGRAVLVSPQGNRFLHQALQTVGRLEVETRSELPDGTEGAADLWVFDGVVPDRLPEGNILVIAPDRKTDWLPYAGAADVQARPEALRPDDPLVKYVDWQDVHVARTSVVHEMPGMRPLVKAGDTNLVLAGSMAGRRAVIVGFDLHDSDFPLRPAFPIFMQNAASWLSSAQTVPIGPAVPGETLAIPLTPGAGKRTLTYPDGREQAVEAQGTTWLFRVPEQTGLYRLTEEAEGTAQVRYFAVHMDEAESDIAPRSLAVGSGGSGGEEAKPQDGQAAGSRELTGWLAALALLAVFAEWRVYQRGY</sequence>
<evidence type="ECO:0000256" key="1">
    <source>
        <dbReference type="SAM" id="MobiDB-lite"/>
    </source>
</evidence>
<proteinExistence type="predicted"/>
<dbReference type="Gene3D" id="3.40.50.410">
    <property type="entry name" value="von Willebrand factor, type A domain"/>
    <property type="match status" value="1"/>
</dbReference>
<feature type="domain" description="VWFA" evidence="4">
    <location>
        <begin position="90"/>
        <end position="193"/>
    </location>
</feature>
<feature type="transmembrane region" description="Helical" evidence="2">
    <location>
        <begin position="59"/>
        <end position="76"/>
    </location>
</feature>
<dbReference type="InterPro" id="IPR002035">
    <property type="entry name" value="VWF_A"/>
</dbReference>
<keyword evidence="2" id="KW-0812">Transmembrane</keyword>
<protein>
    <submittedName>
        <fullName evidence="5">VWA domain-containing protein</fullName>
    </submittedName>
</protein>
<dbReference type="AlphaFoldDB" id="A0A9X3TNG6"/>